<proteinExistence type="predicted"/>
<dbReference type="AlphaFoldDB" id="A0A7S0XL50"/>
<organism evidence="2">
    <name type="scientific">Pseudo-nitzschia delicatissima</name>
    <dbReference type="NCBI Taxonomy" id="44447"/>
    <lineage>
        <taxon>Eukaryota</taxon>
        <taxon>Sar</taxon>
        <taxon>Stramenopiles</taxon>
        <taxon>Ochrophyta</taxon>
        <taxon>Bacillariophyta</taxon>
        <taxon>Bacillariophyceae</taxon>
        <taxon>Bacillariophycidae</taxon>
        <taxon>Bacillariales</taxon>
        <taxon>Bacillariaceae</taxon>
        <taxon>Pseudo-nitzschia</taxon>
    </lineage>
</organism>
<feature type="region of interest" description="Disordered" evidence="1">
    <location>
        <begin position="1"/>
        <end position="51"/>
    </location>
</feature>
<feature type="compositionally biased region" description="Polar residues" evidence="1">
    <location>
        <begin position="1"/>
        <end position="12"/>
    </location>
</feature>
<sequence length="529" mass="58405">MDDNSSNSNTTAQRKRFHDPAPQSFPLQVSSRSLSPSSPSNQTSQTMFALGDAFQPLSSQYLKKDARPPSKLSSNSLLGSWSEDGIMDEANNDIFMNNLFHAELKLSRQKKTDSKGTTKSKPLSTMPGSNQHPKLQASSKVGTELEQLSSSPNPVVLLKETKTSGLTQDFNVSPSPKEMLASKDKTKKSRKKNQKDGGPKKKQKRKACANRKPKFPVLQKEPPIEEQIIALPVIALAPSLLASIVTDDPRSQSSINPFTTGGNSSRQTNMTMNRQNRTVSDPYASANYNHNSDDDVAPTQTFRGLLKNRGHDDMYAIDLEGTEYDVVPSPLQLASYGTYVVWAVLSSDPSLIRKLLGCGISPNPCNQFRDSILGDLVCKQGNFPIYKCFVDEFDADLRVVDGFGRTLLHHCCWAQDLCRPMVEDILQRDPIQIFLRDKQGKTPLEYVREDGFGTWNTFLNDVADKYWSRDSKLPQFAFPASARRLPNGDLMDPPDALTPALAAGVASGKITPQAVVTMSDVSRKTKGKQ</sequence>
<feature type="compositionally biased region" description="Basic and acidic residues" evidence="1">
    <location>
        <begin position="107"/>
        <end position="116"/>
    </location>
</feature>
<reference evidence="2" key="1">
    <citation type="submission" date="2021-01" db="EMBL/GenBank/DDBJ databases">
        <authorList>
            <person name="Corre E."/>
            <person name="Pelletier E."/>
            <person name="Niang G."/>
            <person name="Scheremetjew M."/>
            <person name="Finn R."/>
            <person name="Kale V."/>
            <person name="Holt S."/>
            <person name="Cochrane G."/>
            <person name="Meng A."/>
            <person name="Brown T."/>
            <person name="Cohen L."/>
        </authorList>
    </citation>
    <scope>NUCLEOTIDE SEQUENCE</scope>
    <source>
        <strain evidence="2">B596</strain>
    </source>
</reference>
<feature type="compositionally biased region" description="Polar residues" evidence="1">
    <location>
        <begin position="251"/>
        <end position="269"/>
    </location>
</feature>
<evidence type="ECO:0000313" key="2">
    <source>
        <dbReference type="EMBL" id="CAD8729342.1"/>
    </source>
</evidence>
<feature type="region of interest" description="Disordered" evidence="1">
    <location>
        <begin position="107"/>
        <end position="153"/>
    </location>
</feature>
<dbReference type="InterPro" id="IPR036770">
    <property type="entry name" value="Ankyrin_rpt-contain_sf"/>
</dbReference>
<feature type="region of interest" description="Disordered" evidence="1">
    <location>
        <begin position="248"/>
        <end position="269"/>
    </location>
</feature>
<feature type="compositionally biased region" description="Basic residues" evidence="1">
    <location>
        <begin position="200"/>
        <end position="212"/>
    </location>
</feature>
<feature type="region of interest" description="Disordered" evidence="1">
    <location>
        <begin position="166"/>
        <end position="212"/>
    </location>
</feature>
<dbReference type="SUPFAM" id="SSF48403">
    <property type="entry name" value="Ankyrin repeat"/>
    <property type="match status" value="1"/>
</dbReference>
<gene>
    <name evidence="2" type="ORF">PDEL0327_LOCUS835</name>
</gene>
<protein>
    <submittedName>
        <fullName evidence="2">Uncharacterized protein</fullName>
    </submittedName>
</protein>
<dbReference type="Gene3D" id="1.25.40.20">
    <property type="entry name" value="Ankyrin repeat-containing domain"/>
    <property type="match status" value="1"/>
</dbReference>
<feature type="compositionally biased region" description="Low complexity" evidence="1">
    <location>
        <begin position="26"/>
        <end position="45"/>
    </location>
</feature>
<accession>A0A7S0XL50</accession>
<name>A0A7S0XL50_9STRA</name>
<dbReference type="EMBL" id="HBFG01001098">
    <property type="protein sequence ID" value="CAD8729342.1"/>
    <property type="molecule type" value="Transcribed_RNA"/>
</dbReference>
<feature type="compositionally biased region" description="Polar residues" evidence="1">
    <location>
        <begin position="122"/>
        <end position="153"/>
    </location>
</feature>
<evidence type="ECO:0000256" key="1">
    <source>
        <dbReference type="SAM" id="MobiDB-lite"/>
    </source>
</evidence>